<comment type="caution">
    <text evidence="2">The sequence shown here is derived from an EMBL/GenBank/DDBJ whole genome shotgun (WGS) entry which is preliminary data.</text>
</comment>
<feature type="region of interest" description="Disordered" evidence="1">
    <location>
        <begin position="329"/>
        <end position="373"/>
    </location>
</feature>
<feature type="compositionally biased region" description="Basic and acidic residues" evidence="1">
    <location>
        <begin position="339"/>
        <end position="361"/>
    </location>
</feature>
<dbReference type="EMBL" id="CAJHIA010000015">
    <property type="protein sequence ID" value="CAD6445423.1"/>
    <property type="molecule type" value="Genomic_DNA"/>
</dbReference>
<dbReference type="AlphaFoldDB" id="A0A8H2VVC2"/>
<proteinExistence type="predicted"/>
<dbReference type="OrthoDB" id="3545514at2759"/>
<gene>
    <name evidence="2" type="ORF">SCLTRI_LOCUS5214</name>
</gene>
<keyword evidence="3" id="KW-1185">Reference proteome</keyword>
<reference evidence="2" key="1">
    <citation type="submission" date="2020-10" db="EMBL/GenBank/DDBJ databases">
        <authorList>
            <person name="Kusch S."/>
        </authorList>
    </citation>
    <scope>NUCLEOTIDE SEQUENCE</scope>
    <source>
        <strain evidence="2">SwB9</strain>
    </source>
</reference>
<name>A0A8H2VVC2_9HELO</name>
<evidence type="ECO:0000313" key="2">
    <source>
        <dbReference type="EMBL" id="CAD6445423.1"/>
    </source>
</evidence>
<sequence>MFKCAGSKDEAFSSLYETKGLHVLHKSRMRIMVLPIINHDEAGLAFDPPSLGVLGPQVNKLRATVCLWSSTREYANAIRLVRPLKCPKYQNIYMPLFTQRECRSKHVLSDGIRMDTTLFDPAEDFEEWSILLTCANYDYGVANRNPVISAVQELTTRDGNEETIALEPLGKSIAETTAYQISADLHNATLALTNTLIPQIFHIPLSICLSSTADTQYFSSLLSIFTPPTCPPELPNLATLLYAEPGCKGSVEYIPTASSYPHYKPLFTRNVTPQQVKGWSLGFLCHGKEPLTYKYSEMETKMELVIEGKGPGDAVVKVVQVESEPGAAKIGNEGLMQAVDHESDLKTSESEDGGKGQEDTAQKVLQPREASAP</sequence>
<accession>A0A8H2VVC2</accession>
<evidence type="ECO:0000256" key="1">
    <source>
        <dbReference type="SAM" id="MobiDB-lite"/>
    </source>
</evidence>
<evidence type="ECO:0000313" key="3">
    <source>
        <dbReference type="Proteomes" id="UP000624404"/>
    </source>
</evidence>
<organism evidence="2 3">
    <name type="scientific">Sclerotinia trifoliorum</name>
    <dbReference type="NCBI Taxonomy" id="28548"/>
    <lineage>
        <taxon>Eukaryota</taxon>
        <taxon>Fungi</taxon>
        <taxon>Dikarya</taxon>
        <taxon>Ascomycota</taxon>
        <taxon>Pezizomycotina</taxon>
        <taxon>Leotiomycetes</taxon>
        <taxon>Helotiales</taxon>
        <taxon>Sclerotiniaceae</taxon>
        <taxon>Sclerotinia</taxon>
    </lineage>
</organism>
<protein>
    <submittedName>
        <fullName evidence="2">42b4b17d-886a-4a8f-b597-0db9496f190f-CDS</fullName>
    </submittedName>
</protein>
<dbReference type="Proteomes" id="UP000624404">
    <property type="component" value="Unassembled WGS sequence"/>
</dbReference>